<dbReference type="OrthoDB" id="2506647at2759"/>
<proteinExistence type="predicted"/>
<keyword evidence="3" id="KW-1185">Reference proteome</keyword>
<dbReference type="KEGG" id="btab:109042679"/>
<feature type="chain" id="PRO_5040452877" evidence="1">
    <location>
        <begin position="23"/>
        <end position="206"/>
    </location>
</feature>
<protein>
    <submittedName>
        <fullName evidence="2">Uncharacterized protein</fullName>
    </submittedName>
</protein>
<dbReference type="PANTHER" id="PTHR11362">
    <property type="entry name" value="PHOSPHATIDYLETHANOLAMINE-BINDING PROTEIN"/>
    <property type="match status" value="1"/>
</dbReference>
<dbReference type="CDD" id="cd00866">
    <property type="entry name" value="PEBP_euk"/>
    <property type="match status" value="1"/>
</dbReference>
<evidence type="ECO:0000313" key="3">
    <source>
        <dbReference type="Proteomes" id="UP001152759"/>
    </source>
</evidence>
<gene>
    <name evidence="2" type="ORF">BEMITA_LOCUS5403</name>
</gene>
<dbReference type="Proteomes" id="UP001152759">
    <property type="component" value="Chromosome 3"/>
</dbReference>
<accession>A0A9P0A865</accession>
<dbReference type="SUPFAM" id="SSF49777">
    <property type="entry name" value="PEBP-like"/>
    <property type="match status" value="1"/>
</dbReference>
<organism evidence="2 3">
    <name type="scientific">Bemisia tabaci</name>
    <name type="common">Sweetpotato whitefly</name>
    <name type="synonym">Aleurodes tabaci</name>
    <dbReference type="NCBI Taxonomy" id="7038"/>
    <lineage>
        <taxon>Eukaryota</taxon>
        <taxon>Metazoa</taxon>
        <taxon>Ecdysozoa</taxon>
        <taxon>Arthropoda</taxon>
        <taxon>Hexapoda</taxon>
        <taxon>Insecta</taxon>
        <taxon>Pterygota</taxon>
        <taxon>Neoptera</taxon>
        <taxon>Paraneoptera</taxon>
        <taxon>Hemiptera</taxon>
        <taxon>Sternorrhyncha</taxon>
        <taxon>Aleyrodoidea</taxon>
        <taxon>Aleyrodidae</taxon>
        <taxon>Aleyrodinae</taxon>
        <taxon>Bemisia</taxon>
    </lineage>
</organism>
<reference evidence="2" key="1">
    <citation type="submission" date="2021-12" db="EMBL/GenBank/DDBJ databases">
        <authorList>
            <person name="King R."/>
        </authorList>
    </citation>
    <scope>NUCLEOTIDE SEQUENCE</scope>
</reference>
<dbReference type="InterPro" id="IPR035810">
    <property type="entry name" value="PEBP_euk"/>
</dbReference>
<dbReference type="AlphaFoldDB" id="A0A9P0A865"/>
<evidence type="ECO:0000313" key="2">
    <source>
        <dbReference type="EMBL" id="CAH0386259.1"/>
    </source>
</evidence>
<dbReference type="PANTHER" id="PTHR11362:SF147">
    <property type="entry name" value="PHOSPHATIDYLETHANOLAMINE BINDING PROTEIN"/>
    <property type="match status" value="1"/>
</dbReference>
<feature type="signal peptide" evidence="1">
    <location>
        <begin position="1"/>
        <end position="22"/>
    </location>
</feature>
<sequence>MFNIAVSIFIIGLFHLNRVVFAELPRDGITKLYKERNIIPDIFKDKAPKDIVKCRYQDAREVDFGTNLTLLQTIKKPDHCEWPIEEGAYYVLMLLGLDSPTHKYCYEREYNHWLVGNIPGSNFEEGETIAEYQGGQIAYEPGEHRVVFVVYKQPRKIEFNASHVEEKSAYWDRVLFTHEGFSREYKLGDPRASNFFTMKFQNEQDY</sequence>
<dbReference type="InterPro" id="IPR036610">
    <property type="entry name" value="PEBP-like_sf"/>
</dbReference>
<evidence type="ECO:0000256" key="1">
    <source>
        <dbReference type="SAM" id="SignalP"/>
    </source>
</evidence>
<name>A0A9P0A865_BEMTA</name>
<dbReference type="EMBL" id="OU963864">
    <property type="protein sequence ID" value="CAH0386259.1"/>
    <property type="molecule type" value="Genomic_DNA"/>
</dbReference>
<keyword evidence="1" id="KW-0732">Signal</keyword>
<dbReference type="Gene3D" id="3.90.280.10">
    <property type="entry name" value="PEBP-like"/>
    <property type="match status" value="1"/>
</dbReference>